<gene>
    <name evidence="1" type="ORF">SAMN04489710_104402</name>
</gene>
<keyword evidence="2" id="KW-1185">Reference proteome</keyword>
<dbReference type="AlphaFoldDB" id="A0A1I1U842"/>
<sequence length="86" mass="9048">MGGRYARRIDALLADAPRDAMFANALTQTFSALFSAPLLPVEAGASAGRAAVPAGQGGTMAEQELRSAYETPAHDLDQRVRASGEW</sequence>
<dbReference type="STRING" id="32040.SAMN04489710_104402"/>
<dbReference type="Proteomes" id="UP000199517">
    <property type="component" value="Unassembled WGS sequence"/>
</dbReference>
<evidence type="ECO:0000313" key="2">
    <source>
        <dbReference type="Proteomes" id="UP000199517"/>
    </source>
</evidence>
<accession>A0A1I1U842</accession>
<proteinExistence type="predicted"/>
<dbReference type="EMBL" id="FOMQ01000004">
    <property type="protein sequence ID" value="SFD66992.1"/>
    <property type="molecule type" value="Genomic_DNA"/>
</dbReference>
<organism evidence="1 2">
    <name type="scientific">Paracidovorax konjaci</name>
    <dbReference type="NCBI Taxonomy" id="32040"/>
    <lineage>
        <taxon>Bacteria</taxon>
        <taxon>Pseudomonadati</taxon>
        <taxon>Pseudomonadota</taxon>
        <taxon>Betaproteobacteria</taxon>
        <taxon>Burkholderiales</taxon>
        <taxon>Comamonadaceae</taxon>
        <taxon>Paracidovorax</taxon>
    </lineage>
</organism>
<name>A0A1I1U842_9BURK</name>
<protein>
    <submittedName>
        <fullName evidence="1">Uncharacterized protein</fullName>
    </submittedName>
</protein>
<evidence type="ECO:0000313" key="1">
    <source>
        <dbReference type="EMBL" id="SFD66992.1"/>
    </source>
</evidence>
<reference evidence="2" key="1">
    <citation type="submission" date="2016-10" db="EMBL/GenBank/DDBJ databases">
        <authorList>
            <person name="Varghese N."/>
            <person name="Submissions S."/>
        </authorList>
    </citation>
    <scope>NUCLEOTIDE SEQUENCE [LARGE SCALE GENOMIC DNA]</scope>
    <source>
        <strain evidence="2">DSM 7481</strain>
    </source>
</reference>